<dbReference type="EMBL" id="FRAA01000001">
    <property type="protein sequence ID" value="SHJ76089.1"/>
    <property type="molecule type" value="Genomic_DNA"/>
</dbReference>
<dbReference type="GO" id="GO:0005975">
    <property type="term" value="P:carbohydrate metabolic process"/>
    <property type="evidence" value="ECO:0007669"/>
    <property type="project" value="TreeGrafter"/>
</dbReference>
<feature type="chain" id="PRO_5012567831" evidence="2">
    <location>
        <begin position="20"/>
        <end position="530"/>
    </location>
</feature>
<dbReference type="InterPro" id="IPR036514">
    <property type="entry name" value="SGNH_hydro_sf"/>
</dbReference>
<feature type="signal peptide" evidence="2">
    <location>
        <begin position="1"/>
        <end position="19"/>
    </location>
</feature>
<gene>
    <name evidence="4" type="ORF">SAMN04488028_1011140</name>
</gene>
<name>A0A1M6LY23_REIAG</name>
<keyword evidence="5" id="KW-1185">Reference proteome</keyword>
<dbReference type="GO" id="GO:0001681">
    <property type="term" value="F:sialate O-acetylesterase activity"/>
    <property type="evidence" value="ECO:0007669"/>
    <property type="project" value="InterPro"/>
</dbReference>
<dbReference type="PANTHER" id="PTHR22901">
    <property type="entry name" value="SIALATE O-ACETYLESTERASE"/>
    <property type="match status" value="1"/>
</dbReference>
<keyword evidence="2" id="KW-0732">Signal</keyword>
<sequence length="530" mass="59149">MKKLKIVVLFLLAPVLAQADILLHSLFVDGMVLQRNSEVPIWGWADPGEAVAISASWGANAHAVARADSTWRATLQTPDAGGPFQLTVSGENTLTISDVLSGEVWLCTGQSNMDFAMSQFTKDARESQYQPLVEYMREEIARANDPWIRHIEVPRNTALDGKAKNFEGDWVSVNPEQTGQITATGYFFAKKLREHLNVPIGLVECSWGGTRIQPWIPESAYQANPEMKAYFEESRGHTRRITDSVSVEDFEDVDFEARFAAWKASDRSKSRPWPRVHPAEDKQLPATLYNGMLSAVIPYHIAGAIWYQGESNSHFKEDEHEQYFKTLINSWRSAWGQGDFPFYYMQLANYITKDQRSDVGWAMVNDAIRRALELPNTGMAVLIDIGEGKDVHPHNKMDAGSRLALWALANDHQVKVDAVSGPLFEKAKFKKGKAIVSFDHVGAGLMIANKHLMNPVEEVNEALKHFELAGADGQWHEAIAVIKGKDKVEVSSPQVPKPAYVRYAWASNPIGVNLYNREGLPAAVFLSNGK</sequence>
<evidence type="ECO:0000313" key="4">
    <source>
        <dbReference type="EMBL" id="SHJ76089.1"/>
    </source>
</evidence>
<protein>
    <submittedName>
        <fullName evidence="4">Sialate O-acetylesterase</fullName>
    </submittedName>
</protein>
<dbReference type="InterPro" id="IPR005181">
    <property type="entry name" value="SASA"/>
</dbReference>
<evidence type="ECO:0000256" key="2">
    <source>
        <dbReference type="SAM" id="SignalP"/>
    </source>
</evidence>
<organism evidence="4 5">
    <name type="scientific">Reichenbachiella agariperforans</name>
    <dbReference type="NCBI Taxonomy" id="156994"/>
    <lineage>
        <taxon>Bacteria</taxon>
        <taxon>Pseudomonadati</taxon>
        <taxon>Bacteroidota</taxon>
        <taxon>Cytophagia</taxon>
        <taxon>Cytophagales</taxon>
        <taxon>Reichenbachiellaceae</taxon>
        <taxon>Reichenbachiella</taxon>
    </lineage>
</organism>
<dbReference type="AlphaFoldDB" id="A0A1M6LY23"/>
<evidence type="ECO:0000259" key="3">
    <source>
        <dbReference type="Pfam" id="PF03629"/>
    </source>
</evidence>
<proteinExistence type="predicted"/>
<dbReference type="Pfam" id="PF03629">
    <property type="entry name" value="SASA"/>
    <property type="match status" value="2"/>
</dbReference>
<accession>A0A1M6LY23</accession>
<dbReference type="InterPro" id="IPR039329">
    <property type="entry name" value="SIAE"/>
</dbReference>
<evidence type="ECO:0000256" key="1">
    <source>
        <dbReference type="ARBA" id="ARBA00022801"/>
    </source>
</evidence>
<dbReference type="SUPFAM" id="SSF52266">
    <property type="entry name" value="SGNH hydrolase"/>
    <property type="match status" value="1"/>
</dbReference>
<evidence type="ECO:0000313" key="5">
    <source>
        <dbReference type="Proteomes" id="UP000184474"/>
    </source>
</evidence>
<keyword evidence="1" id="KW-0378">Hydrolase</keyword>
<reference evidence="5" key="1">
    <citation type="submission" date="2016-11" db="EMBL/GenBank/DDBJ databases">
        <authorList>
            <person name="Varghese N."/>
            <person name="Submissions S."/>
        </authorList>
    </citation>
    <scope>NUCLEOTIDE SEQUENCE [LARGE SCALE GENOMIC DNA]</scope>
    <source>
        <strain evidence="5">DSM 26134</strain>
    </source>
</reference>
<dbReference type="PANTHER" id="PTHR22901:SF0">
    <property type="entry name" value="SIALATE O-ACETYLESTERASE"/>
    <property type="match status" value="1"/>
</dbReference>
<dbReference type="Proteomes" id="UP000184474">
    <property type="component" value="Unassembled WGS sequence"/>
</dbReference>
<dbReference type="Gene3D" id="3.40.50.1110">
    <property type="entry name" value="SGNH hydrolase"/>
    <property type="match status" value="1"/>
</dbReference>
<dbReference type="STRING" id="156994.SAMN04488028_1011140"/>
<dbReference type="RefSeq" id="WP_073120223.1">
    <property type="nucleotide sequence ID" value="NZ_FRAA01000001.1"/>
</dbReference>
<feature type="domain" description="Sialate O-acetylesterase" evidence="3">
    <location>
        <begin position="103"/>
        <end position="222"/>
    </location>
</feature>
<feature type="domain" description="Sialate O-acetylesterase" evidence="3">
    <location>
        <begin position="297"/>
        <end position="396"/>
    </location>
</feature>